<dbReference type="KEGG" id="vra:106757422"/>
<gene>
    <name evidence="4" type="primary">LOC106757422</name>
</gene>
<evidence type="ECO:0000256" key="1">
    <source>
        <dbReference type="SAM" id="MobiDB-lite"/>
    </source>
</evidence>
<evidence type="ECO:0000313" key="4">
    <source>
        <dbReference type="RefSeq" id="XP_014495577.1"/>
    </source>
</evidence>
<feature type="region of interest" description="Disordered" evidence="1">
    <location>
        <begin position="228"/>
        <end position="262"/>
    </location>
</feature>
<dbReference type="STRING" id="3916.A0A1S3TPC5"/>
<feature type="region of interest" description="Disordered" evidence="1">
    <location>
        <begin position="102"/>
        <end position="133"/>
    </location>
</feature>
<dbReference type="InterPro" id="IPR004238">
    <property type="entry name" value="ECP63-like_dom"/>
</dbReference>
<dbReference type="PANTHER" id="PTHR47877:SF4">
    <property type="entry name" value="LATE EMBRYOGENESIS ABUNDANT PROTEIN ECP63"/>
    <property type="match status" value="1"/>
</dbReference>
<protein>
    <submittedName>
        <fullName evidence="4">Late embryogenesis abundant protein At3g53040</fullName>
    </submittedName>
</protein>
<dbReference type="Pfam" id="PF02987">
    <property type="entry name" value="LEA_4"/>
    <property type="match status" value="1"/>
</dbReference>
<dbReference type="GO" id="GO:0009631">
    <property type="term" value="P:cold acclimation"/>
    <property type="evidence" value="ECO:0007669"/>
    <property type="project" value="TreeGrafter"/>
</dbReference>
<dbReference type="RefSeq" id="XP_014495577.1">
    <property type="nucleotide sequence ID" value="XM_014640091.2"/>
</dbReference>
<dbReference type="GeneID" id="106757422"/>
<dbReference type="AlphaFoldDB" id="A0A1S3TPC5"/>
<dbReference type="PANTHER" id="PTHR47877">
    <property type="entry name" value="LATE EMBRYOGENESIS ABUNDANT DOMAIN-CONTAINING PROTEIN / LEA DOMAIN-CONTAINING PROTEIN"/>
    <property type="match status" value="1"/>
</dbReference>
<evidence type="ECO:0000259" key="2">
    <source>
        <dbReference type="Pfam" id="PF02987"/>
    </source>
</evidence>
<keyword evidence="3" id="KW-1185">Reference proteome</keyword>
<reference evidence="3" key="1">
    <citation type="journal article" date="2014" name="Nat. Commun.">
        <title>Genome sequence of mungbean and insights into evolution within Vigna species.</title>
        <authorList>
            <person name="Kang Y.J."/>
            <person name="Kim S.K."/>
            <person name="Kim M.Y."/>
            <person name="Lestari P."/>
            <person name="Kim K.H."/>
            <person name="Ha B.K."/>
            <person name="Jun T.H."/>
            <person name="Hwang W.J."/>
            <person name="Lee T."/>
            <person name="Lee J."/>
            <person name="Shim S."/>
            <person name="Yoon M.Y."/>
            <person name="Jang Y.E."/>
            <person name="Han K.S."/>
            <person name="Taeprayoon P."/>
            <person name="Yoon N."/>
            <person name="Somta P."/>
            <person name="Tanya P."/>
            <person name="Kim K.S."/>
            <person name="Gwag J.G."/>
            <person name="Moon J.K."/>
            <person name="Lee Y.H."/>
            <person name="Park B.S."/>
            <person name="Bombarely A."/>
            <person name="Doyle J.J."/>
            <person name="Jackson S.A."/>
            <person name="Schafleitner R."/>
            <person name="Srinives P."/>
            <person name="Varshney R.K."/>
            <person name="Lee S.H."/>
        </authorList>
    </citation>
    <scope>NUCLEOTIDE SEQUENCE [LARGE SCALE GENOMIC DNA]</scope>
    <source>
        <strain evidence="3">cv. VC1973A</strain>
    </source>
</reference>
<dbReference type="Proteomes" id="UP000087766">
    <property type="component" value="Chromosome 3"/>
</dbReference>
<dbReference type="Gramene" id="Vradi03g04050.1">
    <property type="protein sequence ID" value="Vradi03g04050.1"/>
    <property type="gene ID" value="Vradi03g04050"/>
</dbReference>
<accession>A0A1S3TPC5</accession>
<reference evidence="4" key="2">
    <citation type="submission" date="2025-08" db="UniProtKB">
        <authorList>
            <consortium name="RefSeq"/>
        </authorList>
    </citation>
    <scope>IDENTIFICATION</scope>
    <source>
        <tissue evidence="4">Leaf</tissue>
    </source>
</reference>
<dbReference type="SMR" id="A0A1S3TPC5"/>
<sequence length="306" mass="33573">MASGQQFKGDRAEAAAKLAAKDIGDINRANERNDNYDLHSEANFKQARAEAAAKLAAKDLEDVNRMRDNNATTFKEQQHYGENRPGVIGSMFRAAKEAVVGKPRDAVETSPGVYDSNRERITKEQGGSKMGEYADYATQKAKETKDATVQKAGEYTDFATQKAKESKDYAVDKAKEAKDATVQKASEYKDYTAEKAKEGKDSATGKLGELKDSAADAAKRAMGYFTGTRDETKVGGTAEDTRRRTQEVRVQDKDYGTGHGGEKVVIKMEESRPGAVADAMKAAERALGGEMEEEGILRVERRREKM</sequence>
<dbReference type="GO" id="GO:0005829">
    <property type="term" value="C:cytosol"/>
    <property type="evidence" value="ECO:0007669"/>
    <property type="project" value="TreeGrafter"/>
</dbReference>
<proteinExistence type="predicted"/>
<name>A0A1S3TPC5_VIGRR</name>
<evidence type="ECO:0000313" key="3">
    <source>
        <dbReference type="Proteomes" id="UP000087766"/>
    </source>
</evidence>
<feature type="region of interest" description="Disordered" evidence="1">
    <location>
        <begin position="162"/>
        <end position="181"/>
    </location>
</feature>
<dbReference type="OrthoDB" id="1907061at2759"/>
<feature type="domain" description="Late embryogenesis abundant protein ECP63-like" evidence="2">
    <location>
        <begin position="167"/>
        <end position="210"/>
    </location>
</feature>
<dbReference type="Gene3D" id="6.10.140.1430">
    <property type="match status" value="2"/>
</dbReference>
<organism evidence="3 4">
    <name type="scientific">Vigna radiata var. radiata</name>
    <name type="common">Mung bean</name>
    <name type="synonym">Phaseolus aureus</name>
    <dbReference type="NCBI Taxonomy" id="3916"/>
    <lineage>
        <taxon>Eukaryota</taxon>
        <taxon>Viridiplantae</taxon>
        <taxon>Streptophyta</taxon>
        <taxon>Embryophyta</taxon>
        <taxon>Tracheophyta</taxon>
        <taxon>Spermatophyta</taxon>
        <taxon>Magnoliopsida</taxon>
        <taxon>eudicotyledons</taxon>
        <taxon>Gunneridae</taxon>
        <taxon>Pentapetalae</taxon>
        <taxon>rosids</taxon>
        <taxon>fabids</taxon>
        <taxon>Fabales</taxon>
        <taxon>Fabaceae</taxon>
        <taxon>Papilionoideae</taxon>
        <taxon>50 kb inversion clade</taxon>
        <taxon>NPAAA clade</taxon>
        <taxon>indigoferoid/millettioid clade</taxon>
        <taxon>Phaseoleae</taxon>
        <taxon>Vigna</taxon>
    </lineage>
</organism>